<comment type="similarity">
    <text evidence="4 18">Belongs to the enhancer of polycomb family.</text>
</comment>
<dbReference type="Pfam" id="PF10513">
    <property type="entry name" value="EPL1"/>
    <property type="match status" value="1"/>
</dbReference>
<dbReference type="Proteomes" id="UP000678499">
    <property type="component" value="Unassembled WGS sequence"/>
</dbReference>
<keyword evidence="5 17" id="KW-0813">Transport</keyword>
<dbReference type="GO" id="GO:0006357">
    <property type="term" value="P:regulation of transcription by RNA polymerase II"/>
    <property type="evidence" value="ECO:0007669"/>
    <property type="project" value="InterPro"/>
</dbReference>
<dbReference type="GO" id="GO:0016020">
    <property type="term" value="C:membrane"/>
    <property type="evidence" value="ECO:0007669"/>
    <property type="project" value="UniProtKB-SubCell"/>
</dbReference>
<feature type="region of interest" description="Disordered" evidence="19">
    <location>
        <begin position="863"/>
        <end position="890"/>
    </location>
</feature>
<proteinExistence type="inferred from homology"/>
<dbReference type="PANTHER" id="PTHR14898">
    <property type="entry name" value="ENHANCER OF POLYCOMB"/>
    <property type="match status" value="1"/>
</dbReference>
<evidence type="ECO:0000256" key="16">
    <source>
        <dbReference type="ARBA" id="ARBA00023303"/>
    </source>
</evidence>
<gene>
    <name evidence="21" type="ORF">NMOB1V02_LOCUS3608</name>
</gene>
<keyword evidence="13 18" id="KW-0804">Transcription</keyword>
<dbReference type="OrthoDB" id="435275at2759"/>
<dbReference type="InterPro" id="IPR019542">
    <property type="entry name" value="Enhancer_polycomb-like_N"/>
</dbReference>
<evidence type="ECO:0000256" key="8">
    <source>
        <dbReference type="ARBA" id="ARBA00022989"/>
    </source>
</evidence>
<keyword evidence="22" id="KW-1185">Reference proteome</keyword>
<evidence type="ECO:0000256" key="1">
    <source>
        <dbReference type="ARBA" id="ARBA00004123"/>
    </source>
</evidence>
<dbReference type="InterPro" id="IPR024943">
    <property type="entry name" value="Enhancer_polycomb"/>
</dbReference>
<evidence type="ECO:0000313" key="22">
    <source>
        <dbReference type="Proteomes" id="UP000678499"/>
    </source>
</evidence>
<evidence type="ECO:0000256" key="19">
    <source>
        <dbReference type="SAM" id="MobiDB-lite"/>
    </source>
</evidence>
<dbReference type="GO" id="GO:0005634">
    <property type="term" value="C:nucleus"/>
    <property type="evidence" value="ECO:0007669"/>
    <property type="project" value="UniProtKB-SubCell"/>
</dbReference>
<evidence type="ECO:0000256" key="3">
    <source>
        <dbReference type="ARBA" id="ARBA00007193"/>
    </source>
</evidence>
<dbReference type="AlphaFoldDB" id="A0A7R9GCC9"/>
<evidence type="ECO:0000256" key="15">
    <source>
        <dbReference type="ARBA" id="ARBA00023242"/>
    </source>
</evidence>
<dbReference type="Pfam" id="PF00858">
    <property type="entry name" value="ASC"/>
    <property type="match status" value="2"/>
</dbReference>
<keyword evidence="6 17" id="KW-0894">Sodium channel</keyword>
<dbReference type="EMBL" id="OA882525">
    <property type="protein sequence ID" value="CAD7275822.1"/>
    <property type="molecule type" value="Genomic_DNA"/>
</dbReference>
<dbReference type="GO" id="GO:0005272">
    <property type="term" value="F:sodium channel activity"/>
    <property type="evidence" value="ECO:0007669"/>
    <property type="project" value="UniProtKB-KW"/>
</dbReference>
<dbReference type="InterPro" id="IPR001873">
    <property type="entry name" value="ENaC"/>
</dbReference>
<evidence type="ECO:0000259" key="20">
    <source>
        <dbReference type="Pfam" id="PF10513"/>
    </source>
</evidence>
<dbReference type="EMBL" id="CAJPEX010000488">
    <property type="protein sequence ID" value="CAG0915974.1"/>
    <property type="molecule type" value="Genomic_DNA"/>
</dbReference>
<keyword evidence="15 18" id="KW-0539">Nucleus</keyword>
<accession>A0A7R9GCC9</accession>
<evidence type="ECO:0000256" key="18">
    <source>
        <dbReference type="RuleBase" id="RU361124"/>
    </source>
</evidence>
<evidence type="ECO:0000256" key="2">
    <source>
        <dbReference type="ARBA" id="ARBA00004141"/>
    </source>
</evidence>
<feature type="compositionally biased region" description="Low complexity" evidence="19">
    <location>
        <begin position="869"/>
        <end position="878"/>
    </location>
</feature>
<evidence type="ECO:0000313" key="21">
    <source>
        <dbReference type="EMBL" id="CAD7275822.1"/>
    </source>
</evidence>
<evidence type="ECO:0000256" key="5">
    <source>
        <dbReference type="ARBA" id="ARBA00022448"/>
    </source>
</evidence>
<evidence type="ECO:0000256" key="12">
    <source>
        <dbReference type="ARBA" id="ARBA00023136"/>
    </source>
</evidence>
<evidence type="ECO:0000256" key="6">
    <source>
        <dbReference type="ARBA" id="ARBA00022461"/>
    </source>
</evidence>
<evidence type="ECO:0000256" key="11">
    <source>
        <dbReference type="ARBA" id="ARBA00023065"/>
    </source>
</evidence>
<keyword evidence="9 18" id="KW-0805">Transcription regulation</keyword>
<evidence type="ECO:0000256" key="17">
    <source>
        <dbReference type="RuleBase" id="RU000679"/>
    </source>
</evidence>
<dbReference type="PRINTS" id="PR01078">
    <property type="entry name" value="AMINACHANNEL"/>
</dbReference>
<keyword evidence="12" id="KW-0472">Membrane</keyword>
<comment type="subcellular location">
    <subcellularLocation>
        <location evidence="2">Membrane</location>
        <topology evidence="2">Multi-pass membrane protein</topology>
    </subcellularLocation>
    <subcellularLocation>
        <location evidence="1 18">Nucleus</location>
    </subcellularLocation>
</comment>
<keyword evidence="14 17" id="KW-0739">Sodium transport</keyword>
<sequence>MYNSYTVFMDYYNYPVLTQVTVSYERSLPFPAVTVCNLNPLPCTNLATAFIKQPVTFKDILIATECYEAITKKPLAAKVINNTSGYKQFDNRAKSIFIKWITSFNSSISEADLKNFATLNLHSFLESLAMLEMNQTGADILMREIMKDVLFNDTSISSINSSYCLKGQALGEKMQEHLRSEEFLRLLVELYRNGSNLIHNVDAGMKFEDFVKACTYDGMDCHQERAELNPQYGKCFTFNSGFNYKKDPDAGKRTAAIAGRMNGLTMDLFISKNDYSPTSIPEGEGSSMVKSYMDEYKVEKNDDLDDLEEQKIAQTEFLRINVYFKTLNLERIQEVQKYDIWGFLSSLGGATGLYLGLCGVSFLELFEHLISWWLSPRAKENEDAGNQSQVTSMEKCCESCGDSVGKRLGGVASSTTPSFGRLRREPRPESELLAWAAPVRPMANKLAFRARAPDAAKPLPIYHVDEIPDLVDAAINRAVPPMPTGMEKNEECEHHLLRAISARQKYGENADEDSDIPIPDVLECPVEYASIYSRESKIPKDYIRVPPFSLEPAKPDYDLDSDDERWFKELKTTDHTFEDFTELTFEEMIDRLEKGSGQSPCTLKEARMLLNHDDDLIVAVYNYWTEKRSRLATSMFGMTDKSGAPLVPPSIYPIVLTSVPLGSAPNNPYVAFRKRTEKMQTRKNRKNDEYAYERMVKLRRDLMKALTLLEMVKRREKLKREYLNLTVEIIEKRYQLQDWGGKILREVLDMKPQKRAASRKQVPMRRVESVPKPQKAKVVAAPVESEPESYEDVFVFRGIQNCRYVRPAKRKFSAEPAVVQEPFSSPFDTDLCRLDLASLISRYSQILHPTSSRLLPERGERALSKNAGESSEASSSRQSDSHEEETQEWVLRDRVAYQETVEEAETSDRRRLSVPKSGRRRVVTQVLAEASSSELANLDDSDEFANLDIADSFYDPCAEAYPSSSDEDELTAGAQVRLFSPSTDYGEPAKPSVSTALHQLVSERSPR</sequence>
<name>A0A7R9GCC9_9CRUS</name>
<evidence type="ECO:0000256" key="9">
    <source>
        <dbReference type="ARBA" id="ARBA00023015"/>
    </source>
</evidence>
<keyword evidence="7 17" id="KW-0812">Transmembrane</keyword>
<keyword evidence="16 17" id="KW-0407">Ion channel</keyword>
<evidence type="ECO:0000256" key="7">
    <source>
        <dbReference type="ARBA" id="ARBA00022692"/>
    </source>
</evidence>
<comment type="similarity">
    <text evidence="3 17">Belongs to the amiloride-sensitive sodium channel (TC 1.A.6) family.</text>
</comment>
<feature type="region of interest" description="Disordered" evidence="19">
    <location>
        <begin position="979"/>
        <end position="1007"/>
    </location>
</feature>
<dbReference type="Gene3D" id="2.60.470.10">
    <property type="entry name" value="Acid-sensing ion channels like domains"/>
    <property type="match status" value="1"/>
</dbReference>
<keyword evidence="10" id="KW-0915">Sodium</keyword>
<evidence type="ECO:0000256" key="10">
    <source>
        <dbReference type="ARBA" id="ARBA00023053"/>
    </source>
</evidence>
<keyword evidence="8" id="KW-1133">Transmembrane helix</keyword>
<keyword evidence="11 17" id="KW-0406">Ion transport</keyword>
<evidence type="ECO:0000256" key="14">
    <source>
        <dbReference type="ARBA" id="ARBA00023201"/>
    </source>
</evidence>
<dbReference type="GO" id="GO:0035267">
    <property type="term" value="C:NuA4 histone acetyltransferase complex"/>
    <property type="evidence" value="ECO:0007669"/>
    <property type="project" value="InterPro"/>
</dbReference>
<organism evidence="21">
    <name type="scientific">Notodromas monacha</name>
    <dbReference type="NCBI Taxonomy" id="399045"/>
    <lineage>
        <taxon>Eukaryota</taxon>
        <taxon>Metazoa</taxon>
        <taxon>Ecdysozoa</taxon>
        <taxon>Arthropoda</taxon>
        <taxon>Crustacea</taxon>
        <taxon>Oligostraca</taxon>
        <taxon>Ostracoda</taxon>
        <taxon>Podocopa</taxon>
        <taxon>Podocopida</taxon>
        <taxon>Cypridocopina</taxon>
        <taxon>Cypridoidea</taxon>
        <taxon>Cyprididae</taxon>
        <taxon>Notodromas</taxon>
    </lineage>
</organism>
<feature type="domain" description="Enhancer of polycomb-like N-terminal" evidence="20">
    <location>
        <begin position="456"/>
        <end position="594"/>
    </location>
</feature>
<evidence type="ECO:0000256" key="4">
    <source>
        <dbReference type="ARBA" id="ARBA00008035"/>
    </source>
</evidence>
<evidence type="ECO:0000256" key="13">
    <source>
        <dbReference type="ARBA" id="ARBA00023163"/>
    </source>
</evidence>
<reference evidence="21" key="1">
    <citation type="submission" date="2020-11" db="EMBL/GenBank/DDBJ databases">
        <authorList>
            <person name="Tran Van P."/>
        </authorList>
    </citation>
    <scope>NUCLEOTIDE SEQUENCE</scope>
</reference>
<protein>
    <recommendedName>
        <fullName evidence="18">Enhancer of polycomb-like protein</fullName>
    </recommendedName>
</protein>